<evidence type="ECO:0000256" key="4">
    <source>
        <dbReference type="ARBA" id="ARBA00022485"/>
    </source>
</evidence>
<dbReference type="GO" id="GO:0051539">
    <property type="term" value="F:4 iron, 4 sulfur cluster binding"/>
    <property type="evidence" value="ECO:0007669"/>
    <property type="project" value="UniProtKB-KW"/>
</dbReference>
<dbReference type="NCBIfam" id="TIGR00722">
    <property type="entry name" value="ttdA_fumA_fumB"/>
    <property type="match status" value="1"/>
</dbReference>
<evidence type="ECO:0000256" key="9">
    <source>
        <dbReference type="ARBA" id="ARBA00039027"/>
    </source>
</evidence>
<keyword evidence="5" id="KW-0479">Metal-binding</keyword>
<accession>A0A1X3IXE6</accession>
<evidence type="ECO:0000313" key="14">
    <source>
        <dbReference type="Proteomes" id="UP000193942"/>
    </source>
</evidence>
<dbReference type="GO" id="GO:0046872">
    <property type="term" value="F:metal ion binding"/>
    <property type="evidence" value="ECO:0007669"/>
    <property type="project" value="UniProtKB-KW"/>
</dbReference>
<evidence type="ECO:0000256" key="7">
    <source>
        <dbReference type="ARBA" id="ARBA00023014"/>
    </source>
</evidence>
<evidence type="ECO:0000259" key="12">
    <source>
        <dbReference type="Pfam" id="PF05681"/>
    </source>
</evidence>
<reference evidence="13 14" key="1">
    <citation type="submission" date="2010-04" db="EMBL/GenBank/DDBJ databases">
        <title>The Genome Sequence of Escherichia coli TA447.</title>
        <authorList>
            <consortium name="The Broad Institute Genome Sequencing Platform"/>
            <consortium name="The Broad Institute Genome Sequencing Center for Infectious Disease"/>
            <person name="Feldgarden M."/>
            <person name="Gordon D.M."/>
            <person name="Johnson J.R."/>
            <person name="Johnston B.D."/>
            <person name="Young S."/>
            <person name="Zeng Q."/>
            <person name="Koehrsen M."/>
            <person name="Alvarado L."/>
            <person name="Berlin A.M."/>
            <person name="Borenstein D."/>
            <person name="Chapman S.B."/>
            <person name="Chen Z."/>
            <person name="Engels R."/>
            <person name="Freedman E."/>
            <person name="Gellesch M."/>
            <person name="Goldberg J."/>
            <person name="Griggs A."/>
            <person name="Gujja S."/>
            <person name="Heilman E.R."/>
            <person name="Heiman D.I."/>
            <person name="Hepburn T.A."/>
            <person name="Howarth C."/>
            <person name="Jen D."/>
            <person name="Larson L."/>
            <person name="Mehta T."/>
            <person name="Park D."/>
            <person name="Pearson M."/>
            <person name="Richards J."/>
            <person name="Roberts A."/>
            <person name="Saif S."/>
            <person name="Shea T.D."/>
            <person name="Shenoy N."/>
            <person name="Sisk P."/>
            <person name="Stolte C."/>
            <person name="Sykes S.N."/>
            <person name="Walk T."/>
            <person name="White J."/>
            <person name="Yandava C."/>
            <person name="Haas B."/>
            <person name="Henn M.R."/>
            <person name="Nusbaum C."/>
            <person name="Birren B."/>
        </authorList>
    </citation>
    <scope>NUCLEOTIDE SEQUENCE [LARGE SCALE GENOMIC DNA]</scope>
    <source>
        <strain evidence="13 14">TA447</strain>
    </source>
</reference>
<evidence type="ECO:0000313" key="13">
    <source>
        <dbReference type="EMBL" id="OSK92808.1"/>
    </source>
</evidence>
<dbReference type="PANTHER" id="PTHR30389:SF19">
    <property type="entry name" value="L(+)-TARTRATE DEHYDRATASE SUBUNIT ALPHA"/>
    <property type="match status" value="1"/>
</dbReference>
<evidence type="ECO:0000256" key="3">
    <source>
        <dbReference type="ARBA" id="ARBA00011209"/>
    </source>
</evidence>
<evidence type="ECO:0000256" key="11">
    <source>
        <dbReference type="ARBA" id="ARBA00049253"/>
    </source>
</evidence>
<dbReference type="InterPro" id="IPR004646">
    <property type="entry name" value="Fe-S_hydro-lyase_TtdA-typ_cat"/>
</dbReference>
<evidence type="ECO:0000256" key="1">
    <source>
        <dbReference type="ARBA" id="ARBA00001915"/>
    </source>
</evidence>
<organism evidence="13 14">
    <name type="scientific">Escherichia coli TA447</name>
    <dbReference type="NCBI Taxonomy" id="656447"/>
    <lineage>
        <taxon>Bacteria</taxon>
        <taxon>Pseudomonadati</taxon>
        <taxon>Pseudomonadota</taxon>
        <taxon>Gammaproteobacteria</taxon>
        <taxon>Enterobacterales</taxon>
        <taxon>Enterobacteriaceae</taxon>
        <taxon>Escherichia</taxon>
    </lineage>
</organism>
<keyword evidence="8" id="KW-0456">Lyase</keyword>
<comment type="subunit">
    <text evidence="3">Tetramer of two alpha and two beta subunits.</text>
</comment>
<comment type="catalytic activity">
    <reaction evidence="11">
        <text>(2R,3R)-tartrate = oxaloacetate + H2O</text>
        <dbReference type="Rhea" id="RHEA:15413"/>
        <dbReference type="ChEBI" id="CHEBI:15377"/>
        <dbReference type="ChEBI" id="CHEBI:16452"/>
        <dbReference type="ChEBI" id="CHEBI:30924"/>
        <dbReference type="EC" id="4.2.1.32"/>
    </reaction>
</comment>
<keyword evidence="4" id="KW-0004">4Fe-4S</keyword>
<protein>
    <recommendedName>
        <fullName evidence="10">L(+)-tartrate dehydratase subunit alpha</fullName>
        <ecNumber evidence="9">4.2.1.32</ecNumber>
    </recommendedName>
</protein>
<comment type="caution">
    <text evidence="13">The sequence shown here is derived from an EMBL/GenBank/DDBJ whole genome shotgun (WGS) entry which is preliminary data.</text>
</comment>
<evidence type="ECO:0000256" key="6">
    <source>
        <dbReference type="ARBA" id="ARBA00023004"/>
    </source>
</evidence>
<dbReference type="GO" id="GO:0008730">
    <property type="term" value="F:L(+)-tartrate dehydratase activity"/>
    <property type="evidence" value="ECO:0007669"/>
    <property type="project" value="UniProtKB-EC"/>
</dbReference>
<dbReference type="PANTHER" id="PTHR30389">
    <property type="entry name" value="FUMARATE HYDRATASE-RELATED"/>
    <property type="match status" value="1"/>
</dbReference>
<name>A0A1X3IXE6_ECOLX</name>
<dbReference type="Proteomes" id="UP000193942">
    <property type="component" value="Unassembled WGS sequence"/>
</dbReference>
<evidence type="ECO:0000256" key="10">
    <source>
        <dbReference type="ARBA" id="ARBA00040103"/>
    </source>
</evidence>
<feature type="domain" description="Fe-S hydro-lyase tartrate dehydratase alpha-type catalytic" evidence="12">
    <location>
        <begin position="34"/>
        <end position="302"/>
    </location>
</feature>
<gene>
    <name evidence="13" type="ORF">ECXG_01319</name>
</gene>
<sequence length="321" mass="34534">MVVCGGEFFQTNTKTGVAMMSESNKQQAVNKLTEIVANFTAMISTRMPDDVVDKLKQLKDAETSSMGKIIYHTMFDNMQKAIDLNRPACQDTGEIMFFVKVGSRFPLLGELQSILKQAVEEATVKAPLRHNAVEIFDEVNTGKNTGSGVPWVTWDIVPDGDDAEIEVYMAGGGCTLPGRSKVLMPSEGYEGVVKFVFENISTLAVNACPPVLVGVGIATSVETAAVLSRKAILRPIGSRHPNPKAAELELRLEEGLNRLGIGPQGLTGNSSVMGVHIESAARHPSTIGVAVSTGCWAHRRGTLLVHADLTFENLSHTRSAL</sequence>
<evidence type="ECO:0000256" key="2">
    <source>
        <dbReference type="ARBA" id="ARBA00008876"/>
    </source>
</evidence>
<comment type="similarity">
    <text evidence="2">Belongs to the class-I fumarase family.</text>
</comment>
<dbReference type="AlphaFoldDB" id="A0A1X3IXE6"/>
<dbReference type="InterPro" id="IPR051208">
    <property type="entry name" value="Class-I_Fumarase/Tartrate_DH"/>
</dbReference>
<dbReference type="EC" id="4.2.1.32" evidence="9"/>
<dbReference type="EMBL" id="ADIZ01000031">
    <property type="protein sequence ID" value="OSK92808.1"/>
    <property type="molecule type" value="Genomic_DNA"/>
</dbReference>
<evidence type="ECO:0000256" key="8">
    <source>
        <dbReference type="ARBA" id="ARBA00023239"/>
    </source>
</evidence>
<keyword evidence="7" id="KW-0411">Iron-sulfur</keyword>
<evidence type="ECO:0000256" key="5">
    <source>
        <dbReference type="ARBA" id="ARBA00022723"/>
    </source>
</evidence>
<dbReference type="NCBIfam" id="NF006084">
    <property type="entry name" value="PRK08230.1"/>
    <property type="match status" value="1"/>
</dbReference>
<comment type="cofactor">
    <cofactor evidence="1">
        <name>iron-sulfur cluster</name>
        <dbReference type="ChEBI" id="CHEBI:30408"/>
    </cofactor>
</comment>
<proteinExistence type="inferred from homology"/>
<keyword evidence="6" id="KW-0408">Iron</keyword>
<dbReference type="Pfam" id="PF05681">
    <property type="entry name" value="Fumerase"/>
    <property type="match status" value="1"/>
</dbReference>